<reference evidence="3 4" key="1">
    <citation type="submission" date="2016-11" db="EMBL/GenBank/DDBJ databases">
        <authorList>
            <person name="Jaros S."/>
            <person name="Januszkiewicz K."/>
            <person name="Wedrychowicz H."/>
        </authorList>
    </citation>
    <scope>NUCLEOTIDE SEQUENCE [LARGE SCALE GENOMIC DNA]</scope>
    <source>
        <strain evidence="3 4">DSM 8605</strain>
    </source>
</reference>
<protein>
    <recommendedName>
        <fullName evidence="2">GYF domain-containing protein</fullName>
    </recommendedName>
</protein>
<evidence type="ECO:0000313" key="3">
    <source>
        <dbReference type="EMBL" id="SHH79368.1"/>
    </source>
</evidence>
<dbReference type="Pfam" id="PF14237">
    <property type="entry name" value="GYF_2"/>
    <property type="match status" value="1"/>
</dbReference>
<organism evidence="3 4">
    <name type="scientific">Clostridium grantii DSM 8605</name>
    <dbReference type="NCBI Taxonomy" id="1121316"/>
    <lineage>
        <taxon>Bacteria</taxon>
        <taxon>Bacillati</taxon>
        <taxon>Bacillota</taxon>
        <taxon>Clostridia</taxon>
        <taxon>Eubacteriales</taxon>
        <taxon>Clostridiaceae</taxon>
        <taxon>Clostridium</taxon>
    </lineage>
</organism>
<evidence type="ECO:0000313" key="4">
    <source>
        <dbReference type="Proteomes" id="UP000184447"/>
    </source>
</evidence>
<feature type="domain" description="GYF" evidence="2">
    <location>
        <begin position="2"/>
        <end position="49"/>
    </location>
</feature>
<feature type="transmembrane region" description="Helical" evidence="1">
    <location>
        <begin position="72"/>
        <end position="91"/>
    </location>
</feature>
<keyword evidence="1" id="KW-0472">Membrane</keyword>
<dbReference type="Proteomes" id="UP000184447">
    <property type="component" value="Unassembled WGS sequence"/>
</dbReference>
<name>A0A1M5VVY8_9CLOT</name>
<gene>
    <name evidence="3" type="ORF">SAMN02745207_02535</name>
</gene>
<dbReference type="EMBL" id="FQXM01000013">
    <property type="protein sequence ID" value="SHH79368.1"/>
    <property type="molecule type" value="Genomic_DNA"/>
</dbReference>
<sequence>MWFYYINNEKFGPITEDGLKNKFKNKEIDFCTLIWKDGMTNWLPAHRVSSFKTLLDLPKDFEQNKQGPNNQALVALSLIVICIIFLLLFVFDIL</sequence>
<evidence type="ECO:0000256" key="1">
    <source>
        <dbReference type="SAM" id="Phobius"/>
    </source>
</evidence>
<proteinExistence type="predicted"/>
<keyword evidence="4" id="KW-1185">Reference proteome</keyword>
<dbReference type="AlphaFoldDB" id="A0A1M5VVY8"/>
<keyword evidence="1" id="KW-1133">Transmembrane helix</keyword>
<evidence type="ECO:0000259" key="2">
    <source>
        <dbReference type="Pfam" id="PF14237"/>
    </source>
</evidence>
<keyword evidence="1" id="KW-0812">Transmembrane</keyword>
<dbReference type="InterPro" id="IPR025640">
    <property type="entry name" value="GYF_2"/>
</dbReference>
<accession>A0A1M5VVY8</accession>